<dbReference type="EC" id="3.2.2.27" evidence="12 14"/>
<evidence type="ECO:0000259" key="16">
    <source>
        <dbReference type="SMART" id="SM00986"/>
    </source>
</evidence>
<name>A0A3S1HQE5_ELYCH</name>
<dbReference type="Pfam" id="PF03167">
    <property type="entry name" value="UDG"/>
    <property type="match status" value="1"/>
</dbReference>
<dbReference type="InterPro" id="IPR036895">
    <property type="entry name" value="Uracil-DNA_glycosylase-like_sf"/>
</dbReference>
<feature type="region of interest" description="Disordered" evidence="15">
    <location>
        <begin position="55"/>
        <end position="118"/>
    </location>
</feature>
<dbReference type="PANTHER" id="PTHR11264:SF0">
    <property type="entry name" value="URACIL-DNA GLYCOSYLASE"/>
    <property type="match status" value="1"/>
</dbReference>
<evidence type="ECO:0000313" key="18">
    <source>
        <dbReference type="Proteomes" id="UP000271974"/>
    </source>
</evidence>
<dbReference type="CDD" id="cd10027">
    <property type="entry name" value="UDG-F1-like"/>
    <property type="match status" value="1"/>
</dbReference>
<dbReference type="Gene3D" id="3.40.470.10">
    <property type="entry name" value="Uracil-DNA glycosylase-like domain"/>
    <property type="match status" value="1"/>
</dbReference>
<accession>A0A3S1HQE5</accession>
<keyword evidence="8 12" id="KW-0539">Nucleus</keyword>
<evidence type="ECO:0000256" key="2">
    <source>
        <dbReference type="ARBA" id="ARBA00022553"/>
    </source>
</evidence>
<dbReference type="InterPro" id="IPR018085">
    <property type="entry name" value="Ura-DNA_Glyclase_AS"/>
</dbReference>
<dbReference type="SMART" id="SM00987">
    <property type="entry name" value="UreE_C"/>
    <property type="match status" value="1"/>
</dbReference>
<comment type="subunit">
    <text evidence="11">Interacts with RPA2 subunit of the RPA trimer; this interaction mediates UNG2 recruitment to RPA-coated single-stranded DNA at stalled replication forks. Interacts with PCNA; this interaction mediates UNG2 recruitment to S-phase replication foci. Interacts (via N-terminus) with FAM72A.</text>
</comment>
<comment type="catalytic activity">
    <reaction evidence="9">
        <text>a 2'-deoxyuridine in double-stranded DNA + H2O = a 2'-deoxyribose 5'-monophosphate in double-stranded DNA + uracil</text>
        <dbReference type="Rhea" id="RHEA:81455"/>
        <dbReference type="Rhea" id="RHEA-COMP:14231"/>
        <dbReference type="Rhea" id="RHEA-COMP:17071"/>
        <dbReference type="ChEBI" id="CHEBI:15377"/>
        <dbReference type="ChEBI" id="CHEBI:17568"/>
        <dbReference type="ChEBI" id="CHEBI:133902"/>
        <dbReference type="ChEBI" id="CHEBI:139095"/>
    </reaction>
    <physiologicalReaction direction="left-to-right" evidence="9">
        <dbReference type="Rhea" id="RHEA:81456"/>
    </physiologicalReaction>
</comment>
<evidence type="ECO:0000256" key="10">
    <source>
        <dbReference type="ARBA" id="ARBA00052828"/>
    </source>
</evidence>
<evidence type="ECO:0000256" key="5">
    <source>
        <dbReference type="ARBA" id="ARBA00022990"/>
    </source>
</evidence>
<dbReference type="PANTHER" id="PTHR11264">
    <property type="entry name" value="URACIL-DNA GLYCOSYLASE"/>
    <property type="match status" value="1"/>
</dbReference>
<organism evidence="17 18">
    <name type="scientific">Elysia chlorotica</name>
    <name type="common">Eastern emerald elysia</name>
    <name type="synonym">Sea slug</name>
    <dbReference type="NCBI Taxonomy" id="188477"/>
    <lineage>
        <taxon>Eukaryota</taxon>
        <taxon>Metazoa</taxon>
        <taxon>Spiralia</taxon>
        <taxon>Lophotrochozoa</taxon>
        <taxon>Mollusca</taxon>
        <taxon>Gastropoda</taxon>
        <taxon>Heterobranchia</taxon>
        <taxon>Euthyneura</taxon>
        <taxon>Panpulmonata</taxon>
        <taxon>Sacoglossa</taxon>
        <taxon>Placobranchoidea</taxon>
        <taxon>Plakobranchidae</taxon>
        <taxon>Elysia</taxon>
    </lineage>
</organism>
<dbReference type="NCBIfam" id="NF003588">
    <property type="entry name" value="PRK05254.1-1"/>
    <property type="match status" value="1"/>
</dbReference>
<keyword evidence="3 12" id="KW-0227">DNA damage</keyword>
<dbReference type="GO" id="GO:0097510">
    <property type="term" value="P:base-excision repair, AP site formation via deaminated base removal"/>
    <property type="evidence" value="ECO:0007669"/>
    <property type="project" value="TreeGrafter"/>
</dbReference>
<proteinExistence type="inferred from homology"/>
<keyword evidence="2" id="KW-0597">Phosphoprotein</keyword>
<evidence type="ECO:0000256" key="9">
    <source>
        <dbReference type="ARBA" id="ARBA00052069"/>
    </source>
</evidence>
<dbReference type="InterPro" id="IPR005122">
    <property type="entry name" value="Uracil-DNA_glycosylase-like"/>
</dbReference>
<evidence type="ECO:0000256" key="1">
    <source>
        <dbReference type="ARBA" id="ARBA00008184"/>
    </source>
</evidence>
<keyword evidence="5" id="KW-0007">Acetylation</keyword>
<protein>
    <recommendedName>
        <fullName evidence="12 14">Uracil-DNA glycosylase</fullName>
        <shortName evidence="12">UDG</shortName>
        <ecNumber evidence="12 14">3.2.2.27</ecNumber>
    </recommendedName>
</protein>
<dbReference type="HAMAP" id="MF_00148">
    <property type="entry name" value="UDG"/>
    <property type="match status" value="1"/>
</dbReference>
<evidence type="ECO:0000256" key="14">
    <source>
        <dbReference type="RuleBase" id="RU003780"/>
    </source>
</evidence>
<evidence type="ECO:0000256" key="11">
    <source>
        <dbReference type="ARBA" id="ARBA00064140"/>
    </source>
</evidence>
<gene>
    <name evidence="17" type="ORF">EGW08_008138</name>
</gene>
<feature type="compositionally biased region" description="Polar residues" evidence="15">
    <location>
        <begin position="55"/>
        <end position="87"/>
    </location>
</feature>
<dbReference type="AlphaFoldDB" id="A0A3S1HQE5"/>
<dbReference type="EMBL" id="RQTK01000218">
    <property type="protein sequence ID" value="RUS84099.1"/>
    <property type="molecule type" value="Genomic_DNA"/>
</dbReference>
<dbReference type="GO" id="GO:0004844">
    <property type="term" value="F:uracil DNA N-glycosylase activity"/>
    <property type="evidence" value="ECO:0007669"/>
    <property type="project" value="UniProtKB-UniRule"/>
</dbReference>
<feature type="domain" description="Uracil-DNA glycosylase-like" evidence="16">
    <location>
        <begin position="188"/>
        <end position="349"/>
    </location>
</feature>
<comment type="catalytic activity">
    <reaction evidence="12 14">
        <text>Hydrolyzes single-stranded DNA or mismatched double-stranded DNA and polynucleotides, releasing free uracil.</text>
        <dbReference type="EC" id="3.2.2.27"/>
    </reaction>
</comment>
<dbReference type="InterPro" id="IPR002043">
    <property type="entry name" value="UDG_fam1"/>
</dbReference>
<dbReference type="FunFam" id="3.40.470.10:FF:000004">
    <property type="entry name" value="Uracil-DNA glycosylase"/>
    <property type="match status" value="1"/>
</dbReference>
<keyword evidence="6 12" id="KW-0496">Mitochondrion</keyword>
<evidence type="ECO:0000256" key="7">
    <source>
        <dbReference type="ARBA" id="ARBA00023204"/>
    </source>
</evidence>
<evidence type="ECO:0000256" key="8">
    <source>
        <dbReference type="ARBA" id="ARBA00023242"/>
    </source>
</evidence>
<dbReference type="STRING" id="188477.A0A3S1HQE5"/>
<comment type="catalytic activity">
    <reaction evidence="10">
        <text>a 2'-deoxyuridine in single-stranded DNA + H2O = a 2'-deoxyribose 5'-monophosphate in single-stranded DNA + uracil</text>
        <dbReference type="Rhea" id="RHEA:81459"/>
        <dbReference type="Rhea" id="RHEA-COMP:12847"/>
        <dbReference type="Rhea" id="RHEA-COMP:19684"/>
        <dbReference type="ChEBI" id="CHEBI:15377"/>
        <dbReference type="ChEBI" id="CHEBI:17568"/>
        <dbReference type="ChEBI" id="CHEBI:133902"/>
        <dbReference type="ChEBI" id="CHEBI:139095"/>
    </reaction>
    <physiologicalReaction direction="left-to-right" evidence="10">
        <dbReference type="Rhea" id="RHEA:81460"/>
    </physiologicalReaction>
</comment>
<comment type="caution">
    <text evidence="17">The sequence shown here is derived from an EMBL/GenBank/DDBJ whole genome shotgun (WGS) entry which is preliminary data.</text>
</comment>
<reference evidence="17 18" key="1">
    <citation type="submission" date="2019-01" db="EMBL/GenBank/DDBJ databases">
        <title>A draft genome assembly of the solar-powered sea slug Elysia chlorotica.</title>
        <authorList>
            <person name="Cai H."/>
            <person name="Li Q."/>
            <person name="Fang X."/>
            <person name="Li J."/>
            <person name="Curtis N.E."/>
            <person name="Altenburger A."/>
            <person name="Shibata T."/>
            <person name="Feng M."/>
            <person name="Maeda T."/>
            <person name="Schwartz J.A."/>
            <person name="Shigenobu S."/>
            <person name="Lundholm N."/>
            <person name="Nishiyama T."/>
            <person name="Yang H."/>
            <person name="Hasebe M."/>
            <person name="Li S."/>
            <person name="Pierce S.K."/>
            <person name="Wang J."/>
        </authorList>
    </citation>
    <scope>NUCLEOTIDE SEQUENCE [LARGE SCALE GENOMIC DNA]</scope>
    <source>
        <strain evidence="17">EC2010</strain>
        <tissue evidence="17">Whole organism of an adult</tissue>
    </source>
</reference>
<dbReference type="NCBIfam" id="NF003589">
    <property type="entry name" value="PRK05254.1-2"/>
    <property type="match status" value="1"/>
</dbReference>
<evidence type="ECO:0000256" key="6">
    <source>
        <dbReference type="ARBA" id="ARBA00023128"/>
    </source>
</evidence>
<keyword evidence="18" id="KW-1185">Reference proteome</keyword>
<feature type="compositionally biased region" description="Basic and acidic residues" evidence="15">
    <location>
        <begin position="88"/>
        <end position="107"/>
    </location>
</feature>
<keyword evidence="7 12" id="KW-0234">DNA repair</keyword>
<evidence type="ECO:0000256" key="4">
    <source>
        <dbReference type="ARBA" id="ARBA00022801"/>
    </source>
</evidence>
<comment type="subcellular location">
    <subcellularLocation>
        <location evidence="12">Mitochondrion</location>
    </subcellularLocation>
    <subcellularLocation>
        <location evidence="12">Nucleus</location>
    </subcellularLocation>
</comment>
<evidence type="ECO:0000256" key="12">
    <source>
        <dbReference type="HAMAP-Rule" id="MF_03166"/>
    </source>
</evidence>
<dbReference type="OrthoDB" id="10031947at2759"/>
<comment type="function">
    <text evidence="12 14">Excises uracil residues from the DNA which can arise as a result of misincorporation of dUMP residues by DNA polymerase or due to deamination of cytosine.</text>
</comment>
<evidence type="ECO:0000256" key="15">
    <source>
        <dbReference type="SAM" id="MobiDB-lite"/>
    </source>
</evidence>
<dbReference type="NCBIfam" id="NF003592">
    <property type="entry name" value="PRK05254.1-5"/>
    <property type="match status" value="1"/>
</dbReference>
<comment type="similarity">
    <text evidence="1 12 14">Belongs to the uracil-DNA glycosylase (UDG) superfamily. UNG family.</text>
</comment>
<feature type="active site" description="Proton acceptor" evidence="12 13">
    <location>
        <position position="203"/>
    </location>
</feature>
<dbReference type="GO" id="GO:0005654">
    <property type="term" value="C:nucleoplasm"/>
    <property type="evidence" value="ECO:0007669"/>
    <property type="project" value="UniProtKB-ARBA"/>
</dbReference>
<sequence length="366" mass="40677">MITLLKTVGLNSLRFLQRSVRSTGLEFPLTRTIIGCLCEPHLQFKMPHGQMKISSFFSSPRPAVNSSNNTKEQPSPLNDNTKVTSNEATKRKFPKDTENEKERDEPQSKISLSEMEKTKIEQSKSAAKLKLLNNKTNGLVINVGPSWLRALETEFSKDYFSQLSQFVASQRKSATIYPPADQVFSWTRACDIRSVKVVILGQDPYHGPGQAHGLCFSVLPGIKPPPSLENMFKELKSDIEGFKHPGHGYLIGWANQGVLLLNACLTVRAGQANSHAGKGWERLTDAVIQWLNANLEGVVFMLWGAYAQKKGAGINKKKHHVLTAVHPSPLSAHRGFLGCKHFSKCNALLEADGKPLIDWCHLPRDE</sequence>
<evidence type="ECO:0000256" key="3">
    <source>
        <dbReference type="ARBA" id="ARBA00022763"/>
    </source>
</evidence>
<evidence type="ECO:0000313" key="17">
    <source>
        <dbReference type="EMBL" id="RUS84099.1"/>
    </source>
</evidence>
<dbReference type="PROSITE" id="PS00130">
    <property type="entry name" value="U_DNA_GLYCOSYLASE"/>
    <property type="match status" value="1"/>
</dbReference>
<dbReference type="NCBIfam" id="NF003591">
    <property type="entry name" value="PRK05254.1-4"/>
    <property type="match status" value="1"/>
</dbReference>
<keyword evidence="4 12" id="KW-0378">Hydrolase</keyword>
<dbReference type="GO" id="GO:0005739">
    <property type="term" value="C:mitochondrion"/>
    <property type="evidence" value="ECO:0007669"/>
    <property type="project" value="UniProtKB-SubCell"/>
</dbReference>
<dbReference type="NCBIfam" id="TIGR00628">
    <property type="entry name" value="ung"/>
    <property type="match status" value="1"/>
</dbReference>
<dbReference type="Proteomes" id="UP000271974">
    <property type="component" value="Unassembled WGS sequence"/>
</dbReference>
<evidence type="ECO:0000256" key="13">
    <source>
        <dbReference type="PROSITE-ProRule" id="PRU10072"/>
    </source>
</evidence>
<dbReference type="SUPFAM" id="SSF52141">
    <property type="entry name" value="Uracil-DNA glycosylase-like"/>
    <property type="match status" value="1"/>
</dbReference>
<dbReference type="SMART" id="SM00986">
    <property type="entry name" value="UDG"/>
    <property type="match status" value="1"/>
</dbReference>